<evidence type="ECO:0000313" key="1">
    <source>
        <dbReference type="EMBL" id="MDT2737003.1"/>
    </source>
</evidence>
<name>A0AAE4I120_9ENTE</name>
<dbReference type="Proteomes" id="UP001180842">
    <property type="component" value="Unassembled WGS sequence"/>
</dbReference>
<reference evidence="1" key="1">
    <citation type="submission" date="2023-03" db="EMBL/GenBank/DDBJ databases">
        <authorList>
            <person name="Shen W."/>
            <person name="Cai J."/>
        </authorList>
    </citation>
    <scope>NUCLEOTIDE SEQUENCE</scope>
    <source>
        <strain evidence="1">P69-2</strain>
    </source>
</reference>
<accession>A0AAE4I120</accession>
<protein>
    <submittedName>
        <fullName evidence="1">Uncharacterized protein</fullName>
    </submittedName>
</protein>
<organism evidence="1 2">
    <name type="scientific">Enterococcus pseudoavium</name>
    <dbReference type="NCBI Taxonomy" id="44007"/>
    <lineage>
        <taxon>Bacteria</taxon>
        <taxon>Bacillati</taxon>
        <taxon>Bacillota</taxon>
        <taxon>Bacilli</taxon>
        <taxon>Lactobacillales</taxon>
        <taxon>Enterococcaceae</taxon>
        <taxon>Enterococcus</taxon>
    </lineage>
</organism>
<evidence type="ECO:0000313" key="2">
    <source>
        <dbReference type="Proteomes" id="UP001180842"/>
    </source>
</evidence>
<dbReference type="EMBL" id="JARQAI010000009">
    <property type="protein sequence ID" value="MDT2737003.1"/>
    <property type="molecule type" value="Genomic_DNA"/>
</dbReference>
<proteinExistence type="predicted"/>
<dbReference type="AlphaFoldDB" id="A0AAE4I120"/>
<comment type="caution">
    <text evidence="1">The sequence shown here is derived from an EMBL/GenBank/DDBJ whole genome shotgun (WGS) entry which is preliminary data.</text>
</comment>
<gene>
    <name evidence="1" type="ORF">P7H00_07665</name>
</gene>
<sequence length="116" mass="13475">MGTKKTMNGKDIYEYIWDDYKKMEKDTNIFLDKGKKVTELRGFLYHFQSISDLSMVTDDENECYQINGGDHIPDEAFEKIRFVIEEVLATAEKELNELAASLKLPDSVMKEKIIVE</sequence>
<dbReference type="RefSeq" id="WP_311796994.1">
    <property type="nucleotide sequence ID" value="NZ_JARQAI010000009.1"/>
</dbReference>